<keyword evidence="8" id="KW-1185">Reference proteome</keyword>
<dbReference type="Pfam" id="PF00082">
    <property type="entry name" value="Peptidase_S8"/>
    <property type="match status" value="1"/>
</dbReference>
<dbReference type="PROSITE" id="PS51892">
    <property type="entry name" value="SUBTILASE"/>
    <property type="match status" value="1"/>
</dbReference>
<feature type="active site" description="Charge relay system" evidence="4">
    <location>
        <position position="244"/>
    </location>
</feature>
<dbReference type="CDD" id="cd00306">
    <property type="entry name" value="Peptidases_S8_S53"/>
    <property type="match status" value="1"/>
</dbReference>
<dbReference type="InterPro" id="IPR023827">
    <property type="entry name" value="Peptidase_S8_Asp-AS"/>
</dbReference>
<name>A0A4U3L0F6_9BACT</name>
<keyword evidence="3 4" id="KW-0720">Serine protease</keyword>
<dbReference type="InterPro" id="IPR036852">
    <property type="entry name" value="Peptidase_S8/S53_dom_sf"/>
</dbReference>
<dbReference type="PANTHER" id="PTHR42884:SF14">
    <property type="entry name" value="NEUROENDOCRINE CONVERTASE 1"/>
    <property type="match status" value="1"/>
</dbReference>
<evidence type="ECO:0000256" key="5">
    <source>
        <dbReference type="SAM" id="SignalP"/>
    </source>
</evidence>
<organism evidence="7 8">
    <name type="scientific">Ilyomonas limi</name>
    <dbReference type="NCBI Taxonomy" id="2575867"/>
    <lineage>
        <taxon>Bacteria</taxon>
        <taxon>Pseudomonadati</taxon>
        <taxon>Bacteroidota</taxon>
        <taxon>Chitinophagia</taxon>
        <taxon>Chitinophagales</taxon>
        <taxon>Chitinophagaceae</taxon>
        <taxon>Ilyomonas</taxon>
    </lineage>
</organism>
<feature type="chain" id="PRO_5020938721" evidence="5">
    <location>
        <begin position="22"/>
        <end position="513"/>
    </location>
</feature>
<sequence length="513" mass="55437">MKKVAASLLLLLLFSACNKSIQDNTIINNTNQQHPLLSAKDINSFIESEMQQKGSFDWKDASPQMVWSALQLKDKIMCVGYKPANFTDIENKITSIHLNDLQWKAAKEAVLDIIYKEEVKYNPSLRREDLEVWKENKLPVIDVKIESQRTIELLRQCPLVRYAEPMAYDPLAEEEAAAIQKEYSLIGSDGSGCGDYAGDADLVAKRDYTGIAPGTKMSWNFKYHNINKAWTKSTGAGVKVMVIDTGVSPDQDDLGSHFNQGRSTGRTIEKMVTLPGETSPDDLCGHGTTMSGAVAAPRGTDSNSVGVAYNCNFVICRAAHDVYLDESAEIKGVSDAYTSAADDADVKIISLSLGRITGNGQIKDAIQYAYNKGKLMFCAGGTSFNWTAGFVGVIFPASLSTVQAITGVKNTNTLKACSDCHKGKAIDFVVVMEQNATGIHQLSTALSGSVPTTVGGSSVSTATAAGIAALVWSKFPGYTREDVVNKLQTTASLYPNKNKNFGWGKLNADAATN</sequence>
<keyword evidence="2 4" id="KW-0378">Hydrolase</keyword>
<evidence type="ECO:0000256" key="1">
    <source>
        <dbReference type="ARBA" id="ARBA00022670"/>
    </source>
</evidence>
<feature type="active site" description="Charge relay system" evidence="4">
    <location>
        <position position="286"/>
    </location>
</feature>
<dbReference type="PANTHER" id="PTHR42884">
    <property type="entry name" value="PROPROTEIN CONVERTASE SUBTILISIN/KEXIN-RELATED"/>
    <property type="match status" value="1"/>
</dbReference>
<dbReference type="PROSITE" id="PS00136">
    <property type="entry name" value="SUBTILASE_ASP"/>
    <property type="match status" value="1"/>
</dbReference>
<comment type="caution">
    <text evidence="7">The sequence shown here is derived from an EMBL/GenBank/DDBJ whole genome shotgun (WGS) entry which is preliminary data.</text>
</comment>
<dbReference type="RefSeq" id="WP_137261980.1">
    <property type="nucleotide sequence ID" value="NZ_SZQL01000008.1"/>
</dbReference>
<dbReference type="Proteomes" id="UP000305848">
    <property type="component" value="Unassembled WGS sequence"/>
</dbReference>
<keyword evidence="5" id="KW-0732">Signal</keyword>
<evidence type="ECO:0000256" key="3">
    <source>
        <dbReference type="ARBA" id="ARBA00022825"/>
    </source>
</evidence>
<dbReference type="InterPro" id="IPR000209">
    <property type="entry name" value="Peptidase_S8/S53_dom"/>
</dbReference>
<evidence type="ECO:0000256" key="2">
    <source>
        <dbReference type="ARBA" id="ARBA00022801"/>
    </source>
</evidence>
<comment type="similarity">
    <text evidence="4">Belongs to the peptidase S8 family.</text>
</comment>
<dbReference type="GO" id="GO:0016020">
    <property type="term" value="C:membrane"/>
    <property type="evidence" value="ECO:0007669"/>
    <property type="project" value="TreeGrafter"/>
</dbReference>
<evidence type="ECO:0000256" key="4">
    <source>
        <dbReference type="PROSITE-ProRule" id="PRU01240"/>
    </source>
</evidence>
<dbReference type="EMBL" id="SZQL01000008">
    <property type="protein sequence ID" value="TKK68300.1"/>
    <property type="molecule type" value="Genomic_DNA"/>
</dbReference>
<feature type="domain" description="Peptidase S8/S53" evidence="6">
    <location>
        <begin position="235"/>
        <end position="504"/>
    </location>
</feature>
<protein>
    <submittedName>
        <fullName evidence="7">Serine protease</fullName>
    </submittedName>
</protein>
<evidence type="ECO:0000259" key="6">
    <source>
        <dbReference type="Pfam" id="PF00082"/>
    </source>
</evidence>
<feature type="active site" description="Charge relay system" evidence="4">
    <location>
        <position position="458"/>
    </location>
</feature>
<dbReference type="InterPro" id="IPR015500">
    <property type="entry name" value="Peptidase_S8_subtilisin-rel"/>
</dbReference>
<dbReference type="GO" id="GO:0016485">
    <property type="term" value="P:protein processing"/>
    <property type="evidence" value="ECO:0007669"/>
    <property type="project" value="TreeGrafter"/>
</dbReference>
<dbReference type="PROSITE" id="PS51257">
    <property type="entry name" value="PROKAR_LIPOPROTEIN"/>
    <property type="match status" value="1"/>
</dbReference>
<dbReference type="GO" id="GO:0004252">
    <property type="term" value="F:serine-type endopeptidase activity"/>
    <property type="evidence" value="ECO:0007669"/>
    <property type="project" value="UniProtKB-UniRule"/>
</dbReference>
<proteinExistence type="inferred from homology"/>
<reference evidence="7 8" key="1">
    <citation type="submission" date="2019-05" db="EMBL/GenBank/DDBJ databases">
        <title>Panacibacter sp. strain 17mud1-8 Genome sequencing and assembly.</title>
        <authorList>
            <person name="Chhetri G."/>
        </authorList>
    </citation>
    <scope>NUCLEOTIDE SEQUENCE [LARGE SCALE GENOMIC DNA]</scope>
    <source>
        <strain evidence="7 8">17mud1-8</strain>
    </source>
</reference>
<evidence type="ECO:0000313" key="8">
    <source>
        <dbReference type="Proteomes" id="UP000305848"/>
    </source>
</evidence>
<evidence type="ECO:0000313" key="7">
    <source>
        <dbReference type="EMBL" id="TKK68300.1"/>
    </source>
</evidence>
<dbReference type="OrthoDB" id="9798386at2"/>
<dbReference type="AlphaFoldDB" id="A0A4U3L0F6"/>
<dbReference type="Gene3D" id="3.40.50.200">
    <property type="entry name" value="Peptidase S8/S53 domain"/>
    <property type="match status" value="1"/>
</dbReference>
<feature type="signal peptide" evidence="5">
    <location>
        <begin position="1"/>
        <end position="21"/>
    </location>
</feature>
<gene>
    <name evidence="7" type="ORF">FC093_11745</name>
</gene>
<dbReference type="SUPFAM" id="SSF52743">
    <property type="entry name" value="Subtilisin-like"/>
    <property type="match status" value="1"/>
</dbReference>
<accession>A0A4U3L0F6</accession>
<dbReference type="PRINTS" id="PR00723">
    <property type="entry name" value="SUBTILISIN"/>
</dbReference>
<keyword evidence="1 4" id="KW-0645">Protease</keyword>